<dbReference type="EMBL" id="AMQN01000600">
    <property type="status" value="NOT_ANNOTATED_CDS"/>
    <property type="molecule type" value="Genomic_DNA"/>
</dbReference>
<feature type="repeat" description="ANK" evidence="2">
    <location>
        <begin position="213"/>
        <end position="249"/>
    </location>
</feature>
<dbReference type="Gene3D" id="1.25.40.20">
    <property type="entry name" value="Ankyrin repeat-containing domain"/>
    <property type="match status" value="2"/>
</dbReference>
<evidence type="ECO:0000256" key="2">
    <source>
        <dbReference type="PROSITE-ProRule" id="PRU00023"/>
    </source>
</evidence>
<dbReference type="PANTHER" id="PTHR43828:SF3">
    <property type="entry name" value="CHROMO DOMAIN-CONTAINING PROTEIN"/>
    <property type="match status" value="1"/>
</dbReference>
<protein>
    <submittedName>
        <fullName evidence="4 5">Uncharacterized protein</fullName>
    </submittedName>
</protein>
<dbReference type="HOGENOM" id="CLU_386485_0_0_1"/>
<dbReference type="InterPro" id="IPR051642">
    <property type="entry name" value="SWI6-like"/>
</dbReference>
<keyword evidence="2" id="KW-0040">ANK repeat</keyword>
<sequence>MASNYDTNHVLPVFSSKFWHKKCPMQCRARCSILHHPLIVALVNCSKDSENIQEFKDLKLVFQHYYTNSDLKLNDNIPDPLEAYRLPLMHWAAALGLVSVVRWLLSEGASQHPGYPLSQRSTPLHRALIELQMNCPNDDKTRFSALLPLLWECLRLKDDEGNTVLHTSAFMVANSMPWINFHVFCFKAILDFAQRHASDGSLLMELTSMLNARGSTPLHLIARKAQEPLVLDLMAKMVEMGVSFDIPNSEGKTARRLLMPNLPNGWYSKHLMQSEPNLLLQRANLCKNPILRATIMGDVSALENLLGHHLQENNETIDDFVEDEESGNAMPLVHWAAAYGSTKVLRWLVMKGASLLPAGVDRSPLHTALNLIHPHVEVNLINSVKDILPYLLPCLSVADVEGDTPLHSCLKLMAQSNQNTELTEFYVRVFNLMFTSVLRENVSVLNHANKNGDNLLHLALRSEQVNVQICQRLIQANVDRNAQNSSGETPAAMIDNPQHPCSSLLVFNTSEVTFTKGQEKQKRAKEAKIKEEEEEAMEVEEVVEKEEEDEEEKEEDSEVSEPVITIEKDGKMIDLVGEKDIVAFLSTLKAPSPTLSNFYMHILKTRDTLAKKLSGINEKARVALKKLEDYEELSVNYTEKKTILDEKSETLNREESELLLDINSINQQIKDSDKTCIALQETLAHCQGALSVLTAEEKKEEDEPMTPLKLHFESD</sequence>
<dbReference type="STRING" id="283909.R7VCL3"/>
<proteinExistence type="predicted"/>
<dbReference type="GO" id="GO:0030907">
    <property type="term" value="C:MBF transcription complex"/>
    <property type="evidence" value="ECO:0007669"/>
    <property type="project" value="TreeGrafter"/>
</dbReference>
<dbReference type="EnsemblMetazoa" id="CapteT213583">
    <property type="protein sequence ID" value="CapteP213583"/>
    <property type="gene ID" value="CapteG213583"/>
</dbReference>
<dbReference type="EMBL" id="KB293180">
    <property type="protein sequence ID" value="ELU16369.1"/>
    <property type="molecule type" value="Genomic_DNA"/>
</dbReference>
<dbReference type="Proteomes" id="UP000014760">
    <property type="component" value="Unassembled WGS sequence"/>
</dbReference>
<evidence type="ECO:0000313" key="6">
    <source>
        <dbReference type="Proteomes" id="UP000014760"/>
    </source>
</evidence>
<feature type="compositionally biased region" description="Acidic residues" evidence="3">
    <location>
        <begin position="532"/>
        <end position="559"/>
    </location>
</feature>
<dbReference type="OrthoDB" id="2157354at2759"/>
<feature type="region of interest" description="Disordered" evidence="3">
    <location>
        <begin position="516"/>
        <end position="561"/>
    </location>
</feature>
<reference evidence="6" key="1">
    <citation type="submission" date="2012-12" db="EMBL/GenBank/DDBJ databases">
        <authorList>
            <person name="Hellsten U."/>
            <person name="Grimwood J."/>
            <person name="Chapman J.A."/>
            <person name="Shapiro H."/>
            <person name="Aerts A."/>
            <person name="Otillar R.P."/>
            <person name="Terry A.Y."/>
            <person name="Boore J.L."/>
            <person name="Simakov O."/>
            <person name="Marletaz F."/>
            <person name="Cho S.-J."/>
            <person name="Edsinger-Gonzales E."/>
            <person name="Havlak P."/>
            <person name="Kuo D.-H."/>
            <person name="Larsson T."/>
            <person name="Lv J."/>
            <person name="Arendt D."/>
            <person name="Savage R."/>
            <person name="Osoegawa K."/>
            <person name="de Jong P."/>
            <person name="Lindberg D.R."/>
            <person name="Seaver E.C."/>
            <person name="Weisblat D.A."/>
            <person name="Putnam N.H."/>
            <person name="Grigoriev I.V."/>
            <person name="Rokhsar D.S."/>
        </authorList>
    </citation>
    <scope>NUCLEOTIDE SEQUENCE</scope>
    <source>
        <strain evidence="6">I ESC-2004</strain>
    </source>
</reference>
<reference evidence="5" key="3">
    <citation type="submission" date="2015-06" db="UniProtKB">
        <authorList>
            <consortium name="EnsemblMetazoa"/>
        </authorList>
    </citation>
    <scope>IDENTIFICATION</scope>
</reference>
<evidence type="ECO:0000256" key="1">
    <source>
        <dbReference type="ARBA" id="ARBA00022737"/>
    </source>
</evidence>
<evidence type="ECO:0000313" key="4">
    <source>
        <dbReference type="EMBL" id="ELU16369.1"/>
    </source>
</evidence>
<keyword evidence="1" id="KW-0677">Repeat</keyword>
<dbReference type="GO" id="GO:0045944">
    <property type="term" value="P:positive regulation of transcription by RNA polymerase II"/>
    <property type="evidence" value="ECO:0007669"/>
    <property type="project" value="UniProtKB-ARBA"/>
</dbReference>
<dbReference type="PROSITE" id="PS50088">
    <property type="entry name" value="ANK_REPEAT"/>
    <property type="match status" value="2"/>
</dbReference>
<dbReference type="PANTHER" id="PTHR43828">
    <property type="entry name" value="ASPARAGINASE"/>
    <property type="match status" value="1"/>
</dbReference>
<dbReference type="InterPro" id="IPR036770">
    <property type="entry name" value="Ankyrin_rpt-contain_sf"/>
</dbReference>
<feature type="compositionally biased region" description="Basic and acidic residues" evidence="3">
    <location>
        <begin position="517"/>
        <end position="531"/>
    </location>
</feature>
<dbReference type="SMART" id="SM00248">
    <property type="entry name" value="ANK"/>
    <property type="match status" value="4"/>
</dbReference>
<name>R7VCL3_CAPTE</name>
<evidence type="ECO:0000256" key="3">
    <source>
        <dbReference type="SAM" id="MobiDB-lite"/>
    </source>
</evidence>
<feature type="region of interest" description="Disordered" evidence="3">
    <location>
        <begin position="696"/>
        <end position="715"/>
    </location>
</feature>
<feature type="repeat" description="ANK" evidence="2">
    <location>
        <begin position="451"/>
        <end position="485"/>
    </location>
</feature>
<dbReference type="GO" id="GO:0033309">
    <property type="term" value="C:SBF transcription complex"/>
    <property type="evidence" value="ECO:0007669"/>
    <property type="project" value="TreeGrafter"/>
</dbReference>
<keyword evidence="6" id="KW-1185">Reference proteome</keyword>
<dbReference type="AlphaFoldDB" id="R7VCL3"/>
<organism evidence="4">
    <name type="scientific">Capitella teleta</name>
    <name type="common">Polychaete worm</name>
    <dbReference type="NCBI Taxonomy" id="283909"/>
    <lineage>
        <taxon>Eukaryota</taxon>
        <taxon>Metazoa</taxon>
        <taxon>Spiralia</taxon>
        <taxon>Lophotrochozoa</taxon>
        <taxon>Annelida</taxon>
        <taxon>Polychaeta</taxon>
        <taxon>Sedentaria</taxon>
        <taxon>Scolecida</taxon>
        <taxon>Capitellidae</taxon>
        <taxon>Capitella</taxon>
    </lineage>
</organism>
<dbReference type="SUPFAM" id="SSF48403">
    <property type="entry name" value="Ankyrin repeat"/>
    <property type="match status" value="1"/>
</dbReference>
<reference evidence="4 6" key="2">
    <citation type="journal article" date="2013" name="Nature">
        <title>Insights into bilaterian evolution from three spiralian genomes.</title>
        <authorList>
            <person name="Simakov O."/>
            <person name="Marletaz F."/>
            <person name="Cho S.J."/>
            <person name="Edsinger-Gonzales E."/>
            <person name="Havlak P."/>
            <person name="Hellsten U."/>
            <person name="Kuo D.H."/>
            <person name="Larsson T."/>
            <person name="Lv J."/>
            <person name="Arendt D."/>
            <person name="Savage R."/>
            <person name="Osoegawa K."/>
            <person name="de Jong P."/>
            <person name="Grimwood J."/>
            <person name="Chapman J.A."/>
            <person name="Shapiro H."/>
            <person name="Aerts A."/>
            <person name="Otillar R.P."/>
            <person name="Terry A.Y."/>
            <person name="Boore J.L."/>
            <person name="Grigoriev I.V."/>
            <person name="Lindberg D.R."/>
            <person name="Seaver E.C."/>
            <person name="Weisblat D.A."/>
            <person name="Putnam N.H."/>
            <person name="Rokhsar D.S."/>
        </authorList>
    </citation>
    <scope>NUCLEOTIDE SEQUENCE</scope>
    <source>
        <strain evidence="4 6">I ESC-2004</strain>
    </source>
</reference>
<accession>R7VCL3</accession>
<evidence type="ECO:0000313" key="5">
    <source>
        <dbReference type="EnsemblMetazoa" id="CapteP213583"/>
    </source>
</evidence>
<gene>
    <name evidence="4" type="ORF">CAPTEDRAFT_213583</name>
</gene>
<dbReference type="InterPro" id="IPR002110">
    <property type="entry name" value="Ankyrin_rpt"/>
</dbReference>